<dbReference type="EC" id="7.1.1.-" evidence="1"/>
<keyword evidence="1" id="KW-0520">NAD</keyword>
<reference evidence="3 4" key="1">
    <citation type="submission" date="2018-12" db="EMBL/GenBank/DDBJ databases">
        <authorList>
            <consortium name="Pathogen Informatics"/>
        </authorList>
    </citation>
    <scope>NUCLEOTIDE SEQUENCE [LARGE SCALE GENOMIC DNA]</scope>
    <source>
        <strain evidence="3 4">NCTC12967</strain>
    </source>
</reference>
<sequence length="272" mass="28196">MIPLPPLTGEVVAFVVCAPIMVLLAIGIVVARKPVHSALCMAGVMVGLAVLYAAQDAPFLFVVQIIVYTGAILMLFLFVVMLIGVDSRDSVVETLKGQRVAGILAVLGLAGLLVFAVGQVVFAGGPVGLTRANEAQGGNAQGVAALLFSRYVVLLEATSALLITAAVGAMVLAHGDRLRKPRHQAEHMEARVERYAVGGVHPGPDPNSGVYARSNAIHAPALLPDGTVAEKSVSHALTTRGAVVAVDDLRNPTTTTFGEIEKVAAELEGEAK</sequence>
<feature type="transmembrane region" description="Helical" evidence="1">
    <location>
        <begin position="61"/>
        <end position="83"/>
    </location>
</feature>
<dbReference type="InterPro" id="IPR001457">
    <property type="entry name" value="NADH_UbQ/plastoQ_OxRdtase_su6"/>
</dbReference>
<dbReference type="GeneID" id="64407762"/>
<dbReference type="Proteomes" id="UP000677180">
    <property type="component" value="Chromosome"/>
</dbReference>
<evidence type="ECO:0000256" key="1">
    <source>
        <dbReference type="RuleBase" id="RU004429"/>
    </source>
</evidence>
<dbReference type="GO" id="GO:0048038">
    <property type="term" value="F:quinone binding"/>
    <property type="evidence" value="ECO:0007669"/>
    <property type="project" value="UniProtKB-UniRule"/>
</dbReference>
<keyword evidence="3" id="KW-0560">Oxidoreductase</keyword>
<keyword evidence="1" id="KW-0874">Quinone</keyword>
<evidence type="ECO:0000313" key="2">
    <source>
        <dbReference type="EMBL" id="QUC11855.1"/>
    </source>
</evidence>
<feature type="transmembrane region" description="Helical" evidence="1">
    <location>
        <begin position="38"/>
        <end position="55"/>
    </location>
</feature>
<dbReference type="Gene3D" id="1.20.120.1200">
    <property type="entry name" value="NADH-ubiquinone/plastoquinone oxidoreductase chain 6, subunit NuoJ"/>
    <property type="match status" value="1"/>
</dbReference>
<comment type="similarity">
    <text evidence="1">Belongs to the complex I subunit 6 family.</text>
</comment>
<dbReference type="InterPro" id="IPR042106">
    <property type="entry name" value="Nuo/plastoQ_OxRdtase_6_NuoJ"/>
</dbReference>
<evidence type="ECO:0000313" key="4">
    <source>
        <dbReference type="Proteomes" id="UP000273044"/>
    </source>
</evidence>
<dbReference type="EMBL" id="CP072385">
    <property type="protein sequence ID" value="QUC11855.1"/>
    <property type="molecule type" value="Genomic_DNA"/>
</dbReference>
<dbReference type="OMA" id="AVQFWIL"/>
<dbReference type="GO" id="GO:0005886">
    <property type="term" value="C:plasma membrane"/>
    <property type="evidence" value="ECO:0007669"/>
    <property type="project" value="UniProtKB-SubCell"/>
</dbReference>
<reference evidence="2" key="2">
    <citation type="submission" date="2021-03" db="EMBL/GenBank/DDBJ databases">
        <title>Human Oral Microbial Genomes.</title>
        <authorList>
            <person name="Johnston C.D."/>
            <person name="Chen T."/>
            <person name="Dewhirst F.E."/>
        </authorList>
    </citation>
    <scope>NUCLEOTIDE SEQUENCE</scope>
    <source>
        <strain evidence="2">F0714</strain>
    </source>
</reference>
<keyword evidence="1" id="KW-1003">Cell membrane</keyword>
<dbReference type="NCBIfam" id="NF005165">
    <property type="entry name" value="PRK06638.1-5"/>
    <property type="match status" value="1"/>
</dbReference>
<feature type="transmembrane region" description="Helical" evidence="1">
    <location>
        <begin position="103"/>
        <end position="122"/>
    </location>
</feature>
<dbReference type="AlphaFoldDB" id="A0A3N4D056"/>
<evidence type="ECO:0000313" key="3">
    <source>
        <dbReference type="EMBL" id="VEH71011.1"/>
    </source>
</evidence>
<gene>
    <name evidence="3" type="primary">nuoJ</name>
    <name evidence="2" type="ORF">J5A53_03930</name>
    <name evidence="3" type="ORF">NCTC12967_02321</name>
</gene>
<dbReference type="OrthoDB" id="13239at2"/>
<keyword evidence="1" id="KW-0472">Membrane</keyword>
<keyword evidence="1" id="KW-0812">Transmembrane</keyword>
<dbReference type="PANTHER" id="PTHR33269:SF19">
    <property type="entry name" value="NADH-QUINONE OXIDOREDUCTASE SUBUNIT J"/>
    <property type="match status" value="1"/>
</dbReference>
<feature type="transmembrane region" description="Helical" evidence="1">
    <location>
        <begin position="151"/>
        <end position="173"/>
    </location>
</feature>
<dbReference type="EMBL" id="LR134406">
    <property type="protein sequence ID" value="VEH71011.1"/>
    <property type="molecule type" value="Genomic_DNA"/>
</dbReference>
<accession>A0A3N4D056</accession>
<keyword evidence="4" id="KW-1185">Reference proteome</keyword>
<comment type="subcellular location">
    <subcellularLocation>
        <location evidence="1">Cell membrane</location>
        <topology evidence="1">Multi-pass membrane protein</topology>
    </subcellularLocation>
</comment>
<feature type="transmembrane region" description="Helical" evidence="1">
    <location>
        <begin position="12"/>
        <end position="31"/>
    </location>
</feature>
<dbReference type="RefSeq" id="WP_014847366.1">
    <property type="nucleotide sequence ID" value="NZ_CAJZDL010000081.1"/>
</dbReference>
<protein>
    <recommendedName>
        <fullName evidence="1">NADH-quinone oxidoreductase subunit J</fullName>
        <ecNumber evidence="1">7.1.1.-</ecNumber>
    </recommendedName>
</protein>
<dbReference type="GO" id="GO:0016491">
    <property type="term" value="F:oxidoreductase activity"/>
    <property type="evidence" value="ECO:0007669"/>
    <property type="project" value="UniProtKB-KW"/>
</dbReference>
<proteinExistence type="inferred from homology"/>
<dbReference type="PANTHER" id="PTHR33269">
    <property type="entry name" value="NADH-UBIQUINONE OXIDOREDUCTASE CHAIN 6"/>
    <property type="match status" value="1"/>
</dbReference>
<organism evidence="3 4">
    <name type="scientific">Arachnia propionica</name>
    <dbReference type="NCBI Taxonomy" id="1750"/>
    <lineage>
        <taxon>Bacteria</taxon>
        <taxon>Bacillati</taxon>
        <taxon>Actinomycetota</taxon>
        <taxon>Actinomycetes</taxon>
        <taxon>Propionibacteriales</taxon>
        <taxon>Propionibacteriaceae</taxon>
        <taxon>Arachnia</taxon>
    </lineage>
</organism>
<dbReference type="Proteomes" id="UP000273044">
    <property type="component" value="Chromosome"/>
</dbReference>
<keyword evidence="1" id="KW-1133">Transmembrane helix</keyword>
<comment type="function">
    <text evidence="1">NDH-1 shuttles electrons from NADH, via FMN and iron-sulfur (Fe-S) centers, to quinones in the respiratory chain. Couples the redox reaction to proton translocation (for every two electrons transferred, four hydrogen ions are translocated across the cytoplasmic membrane), and thus conserves the redox energy in a proton gradient.</text>
</comment>
<dbReference type="GO" id="GO:0008137">
    <property type="term" value="F:NADH dehydrogenase (ubiquinone) activity"/>
    <property type="evidence" value="ECO:0007669"/>
    <property type="project" value="UniProtKB-UniRule"/>
</dbReference>
<comment type="catalytic activity">
    <reaction evidence="1">
        <text>a quinone + NADH + 5 H(+)(in) = a quinol + NAD(+) + 4 H(+)(out)</text>
        <dbReference type="Rhea" id="RHEA:57888"/>
        <dbReference type="ChEBI" id="CHEBI:15378"/>
        <dbReference type="ChEBI" id="CHEBI:24646"/>
        <dbReference type="ChEBI" id="CHEBI:57540"/>
        <dbReference type="ChEBI" id="CHEBI:57945"/>
        <dbReference type="ChEBI" id="CHEBI:132124"/>
    </reaction>
</comment>
<dbReference type="Pfam" id="PF00499">
    <property type="entry name" value="Oxidored_q3"/>
    <property type="match status" value="1"/>
</dbReference>
<name>A0A3N4D056_9ACTN</name>